<organism evidence="3 4">
    <name type="scientific">Nezara viridula</name>
    <name type="common">Southern green stink bug</name>
    <name type="synonym">Cimex viridulus</name>
    <dbReference type="NCBI Taxonomy" id="85310"/>
    <lineage>
        <taxon>Eukaryota</taxon>
        <taxon>Metazoa</taxon>
        <taxon>Ecdysozoa</taxon>
        <taxon>Arthropoda</taxon>
        <taxon>Hexapoda</taxon>
        <taxon>Insecta</taxon>
        <taxon>Pterygota</taxon>
        <taxon>Neoptera</taxon>
        <taxon>Paraneoptera</taxon>
        <taxon>Hemiptera</taxon>
        <taxon>Heteroptera</taxon>
        <taxon>Panheteroptera</taxon>
        <taxon>Pentatomomorpha</taxon>
        <taxon>Pentatomoidea</taxon>
        <taxon>Pentatomidae</taxon>
        <taxon>Pentatominae</taxon>
        <taxon>Nezara</taxon>
    </lineage>
</organism>
<keyword evidence="4" id="KW-1185">Reference proteome</keyword>
<keyword evidence="2" id="KW-0732">Signal</keyword>
<evidence type="ECO:0008006" key="5">
    <source>
        <dbReference type="Google" id="ProtNLM"/>
    </source>
</evidence>
<name>A0A9P0H6J0_NEZVI</name>
<feature type="non-terminal residue" evidence="3">
    <location>
        <position position="1"/>
    </location>
</feature>
<dbReference type="EMBL" id="OV725079">
    <property type="protein sequence ID" value="CAH1396405.1"/>
    <property type="molecule type" value="Genomic_DNA"/>
</dbReference>
<feature type="transmembrane region" description="Helical" evidence="1">
    <location>
        <begin position="127"/>
        <end position="148"/>
    </location>
</feature>
<keyword evidence="1" id="KW-0812">Transmembrane</keyword>
<evidence type="ECO:0000313" key="3">
    <source>
        <dbReference type="EMBL" id="CAH1396405.1"/>
    </source>
</evidence>
<evidence type="ECO:0000256" key="1">
    <source>
        <dbReference type="SAM" id="Phobius"/>
    </source>
</evidence>
<feature type="signal peptide" evidence="2">
    <location>
        <begin position="1"/>
        <end position="19"/>
    </location>
</feature>
<dbReference type="OrthoDB" id="6627599at2759"/>
<evidence type="ECO:0000313" key="4">
    <source>
        <dbReference type="Proteomes" id="UP001152798"/>
    </source>
</evidence>
<feature type="non-terminal residue" evidence="3">
    <location>
        <position position="260"/>
    </location>
</feature>
<keyword evidence="1" id="KW-0472">Membrane</keyword>
<dbReference type="Proteomes" id="UP001152798">
    <property type="component" value="Chromosome 3"/>
</dbReference>
<evidence type="ECO:0000256" key="2">
    <source>
        <dbReference type="SAM" id="SignalP"/>
    </source>
</evidence>
<protein>
    <recommendedName>
        <fullName evidence="5">Neuropeptide</fullName>
    </recommendedName>
</protein>
<feature type="transmembrane region" description="Helical" evidence="1">
    <location>
        <begin position="155"/>
        <end position="176"/>
    </location>
</feature>
<feature type="chain" id="PRO_5040217959" description="Neuropeptide" evidence="2">
    <location>
        <begin position="20"/>
        <end position="260"/>
    </location>
</feature>
<sequence length="260" mass="28323">MFHQGVFLLLVFAAAAANAINNITDPKKVLTPQDACIKGKCLSDILDSLQGSYQILPGVNISSSAVAGRSTTAAEALTSYLKSLTLHVALYNEPMYSFFGGIERGKLLTTRKTGRKKRPSYFHSLRFRFLSLYTVFAVAFALVSALVGKAVTLSVIALVIAGIAAARGVAGFGFGFGAPNSPTNTPPVFDIIRRPHVQVQHIHSAEEIYEPGKYIRRRGQLRVPNERTSSASAGFLPPPGNTHQYRTRFEARREAHTFNV</sequence>
<accession>A0A9P0H6J0</accession>
<dbReference type="AlphaFoldDB" id="A0A9P0H6J0"/>
<proteinExistence type="predicted"/>
<gene>
    <name evidence="3" type="ORF">NEZAVI_LOCUS6483</name>
</gene>
<reference evidence="3" key="1">
    <citation type="submission" date="2022-01" db="EMBL/GenBank/DDBJ databases">
        <authorList>
            <person name="King R."/>
        </authorList>
    </citation>
    <scope>NUCLEOTIDE SEQUENCE</scope>
</reference>
<keyword evidence="1" id="KW-1133">Transmembrane helix</keyword>